<accession>A0ABN2RC20</accession>
<dbReference type="InterPro" id="IPR052764">
    <property type="entry name" value="GH20_Enzymes"/>
</dbReference>
<dbReference type="PROSITE" id="PS50022">
    <property type="entry name" value="FA58C_3"/>
    <property type="match status" value="3"/>
</dbReference>
<feature type="region of interest" description="Disordered" evidence="4">
    <location>
        <begin position="645"/>
        <end position="672"/>
    </location>
</feature>
<keyword evidence="2" id="KW-0378">Hydrolase</keyword>
<feature type="domain" description="F5/8 type C" evidence="6">
    <location>
        <begin position="629"/>
        <end position="768"/>
    </location>
</feature>
<dbReference type="PANTHER" id="PTHR43678">
    <property type="entry name" value="PUTATIVE (AFU_ORTHOLOGUE AFUA_2G00640)-RELATED"/>
    <property type="match status" value="1"/>
</dbReference>
<dbReference type="Pfam" id="PF00728">
    <property type="entry name" value="Glyco_hydro_20"/>
    <property type="match status" value="1"/>
</dbReference>
<evidence type="ECO:0000313" key="8">
    <source>
        <dbReference type="Proteomes" id="UP001499854"/>
    </source>
</evidence>
<dbReference type="InterPro" id="IPR000421">
    <property type="entry name" value="FA58C"/>
</dbReference>
<gene>
    <name evidence="7" type="ORF">GCM10009838_25970</name>
</gene>
<dbReference type="SUPFAM" id="SSF51445">
    <property type="entry name" value="(Trans)glycosidases"/>
    <property type="match status" value="1"/>
</dbReference>
<dbReference type="Pfam" id="PF00754">
    <property type="entry name" value="F5_F8_type_C"/>
    <property type="match status" value="1"/>
</dbReference>
<evidence type="ECO:0000256" key="5">
    <source>
        <dbReference type="SAM" id="SignalP"/>
    </source>
</evidence>
<keyword evidence="8" id="KW-1185">Reference proteome</keyword>
<evidence type="ECO:0000313" key="7">
    <source>
        <dbReference type="EMBL" id="GAA1966879.1"/>
    </source>
</evidence>
<feature type="compositionally biased region" description="Polar residues" evidence="4">
    <location>
        <begin position="646"/>
        <end position="659"/>
    </location>
</feature>
<organism evidence="7 8">
    <name type="scientific">Catenulispora subtropica</name>
    <dbReference type="NCBI Taxonomy" id="450798"/>
    <lineage>
        <taxon>Bacteria</taxon>
        <taxon>Bacillati</taxon>
        <taxon>Actinomycetota</taxon>
        <taxon>Actinomycetes</taxon>
        <taxon>Catenulisporales</taxon>
        <taxon>Catenulisporaceae</taxon>
        <taxon>Catenulispora</taxon>
    </lineage>
</organism>
<protein>
    <recommendedName>
        <fullName evidence="6">F5/8 type C domain-containing protein</fullName>
    </recommendedName>
</protein>
<dbReference type="InterPro" id="IPR008979">
    <property type="entry name" value="Galactose-bd-like_sf"/>
</dbReference>
<evidence type="ECO:0000259" key="6">
    <source>
        <dbReference type="PROSITE" id="PS50022"/>
    </source>
</evidence>
<dbReference type="Gene3D" id="2.60.120.260">
    <property type="entry name" value="Galactose-binding domain-like"/>
    <property type="match status" value="3"/>
</dbReference>
<dbReference type="EMBL" id="BAAAQM010000012">
    <property type="protein sequence ID" value="GAA1966879.1"/>
    <property type="molecule type" value="Genomic_DNA"/>
</dbReference>
<evidence type="ECO:0000256" key="3">
    <source>
        <dbReference type="ARBA" id="ARBA00023295"/>
    </source>
</evidence>
<evidence type="ECO:0000256" key="1">
    <source>
        <dbReference type="ARBA" id="ARBA00006285"/>
    </source>
</evidence>
<dbReference type="InterPro" id="IPR015883">
    <property type="entry name" value="Glyco_hydro_20_cat"/>
</dbReference>
<comment type="similarity">
    <text evidence="1">Belongs to the glycosyl hydrolase 20 family.</text>
</comment>
<dbReference type="Pfam" id="PF02838">
    <property type="entry name" value="Glyco_hydro_20b"/>
    <property type="match status" value="1"/>
</dbReference>
<dbReference type="Pfam" id="PF22633">
    <property type="entry name" value="F5_F8_type_C_2"/>
    <property type="match status" value="2"/>
</dbReference>
<name>A0ABN2RC20_9ACTN</name>
<dbReference type="Gene3D" id="3.20.20.80">
    <property type="entry name" value="Glycosidases"/>
    <property type="match status" value="1"/>
</dbReference>
<dbReference type="SMART" id="SM00231">
    <property type="entry name" value="FA58C"/>
    <property type="match status" value="3"/>
</dbReference>
<dbReference type="Gene3D" id="3.30.379.10">
    <property type="entry name" value="Chitobiase/beta-hexosaminidase domain 2-like"/>
    <property type="match status" value="1"/>
</dbReference>
<keyword evidence="3" id="KW-0326">Glycosidase</keyword>
<dbReference type="PANTHER" id="PTHR43678:SF1">
    <property type="entry name" value="BETA-N-ACETYLHEXOSAMINIDASE"/>
    <property type="match status" value="1"/>
</dbReference>
<feature type="domain" description="F5/8 type C" evidence="6">
    <location>
        <begin position="777"/>
        <end position="897"/>
    </location>
</feature>
<reference evidence="7 8" key="1">
    <citation type="journal article" date="2019" name="Int. J. Syst. Evol. Microbiol.">
        <title>The Global Catalogue of Microorganisms (GCM) 10K type strain sequencing project: providing services to taxonomists for standard genome sequencing and annotation.</title>
        <authorList>
            <consortium name="The Broad Institute Genomics Platform"/>
            <consortium name="The Broad Institute Genome Sequencing Center for Infectious Disease"/>
            <person name="Wu L."/>
            <person name="Ma J."/>
        </authorList>
    </citation>
    <scope>NUCLEOTIDE SEQUENCE [LARGE SCALE GENOMIC DNA]</scope>
    <source>
        <strain evidence="7 8">JCM 16013</strain>
    </source>
</reference>
<feature type="chain" id="PRO_5046890388" description="F5/8 type C domain-containing protein" evidence="5">
    <location>
        <begin position="32"/>
        <end position="897"/>
    </location>
</feature>
<dbReference type="RefSeq" id="WP_344657225.1">
    <property type="nucleotide sequence ID" value="NZ_BAAAQM010000012.1"/>
</dbReference>
<evidence type="ECO:0000256" key="4">
    <source>
        <dbReference type="SAM" id="MobiDB-lite"/>
    </source>
</evidence>
<dbReference type="SUPFAM" id="SSF55545">
    <property type="entry name" value="beta-N-acetylhexosaminidase-like domain"/>
    <property type="match status" value="1"/>
</dbReference>
<dbReference type="InterPro" id="IPR025705">
    <property type="entry name" value="Beta_hexosaminidase_sua/sub"/>
</dbReference>
<dbReference type="Proteomes" id="UP001499854">
    <property type="component" value="Unassembled WGS sequence"/>
</dbReference>
<feature type="domain" description="F5/8 type C" evidence="6">
    <location>
        <begin position="503"/>
        <end position="593"/>
    </location>
</feature>
<feature type="region of interest" description="Disordered" evidence="4">
    <location>
        <begin position="776"/>
        <end position="796"/>
    </location>
</feature>
<proteinExistence type="inferred from homology"/>
<dbReference type="InterPro" id="IPR017853">
    <property type="entry name" value="GH"/>
</dbReference>
<comment type="caution">
    <text evidence="7">The sequence shown here is derived from an EMBL/GenBank/DDBJ whole genome shotgun (WGS) entry which is preliminary data.</text>
</comment>
<dbReference type="InterPro" id="IPR015882">
    <property type="entry name" value="HEX_bac_N"/>
</dbReference>
<dbReference type="SUPFAM" id="SSF49785">
    <property type="entry name" value="Galactose-binding domain-like"/>
    <property type="match status" value="3"/>
</dbReference>
<keyword evidence="5" id="KW-0732">Signal</keyword>
<feature type="signal peptide" evidence="5">
    <location>
        <begin position="1"/>
        <end position="31"/>
    </location>
</feature>
<dbReference type="PRINTS" id="PR00738">
    <property type="entry name" value="GLHYDRLASE20"/>
</dbReference>
<sequence length="897" mass="95028">MRTIRLLTAAALAAAGSVPATALLTASAAHAASAPPRTVPALKSWTAASGSFTWGPTSRVVVDPAFAGQLAGDANTFAADLSALENRTVTVTTGTAGPGDVLLTLGGSQPAEGYSLTVGASVTVQGSTTTGEFWGTRSVLQLLHQGPSIPAGTAADAPLKPERGMWIDAAPKFVPVDWIENEIRDMSYLKLNSLFIGFGTRLVSSTHPEIKPTVFGPGQYSRQDIADIIAVANAYHVAVVPEIDMPAHMDDILAAELAAGHDYRLKDGSGNPSGGGNIDVTQPAARQLVGDLLSEYLPWFTSSPYWHLGGDEIGDYSSTTPYTQLLTYARANGGTTAKDAFYIFVNSVDSLVKAGGKTARMWNDRIGSGDGTVAVNPDVGVEYWVASGQTPQQLAAAGHVVANENQAVTYYTYGNHKPDTAALYAWNPDTFDGGATITDAGGNPGSRINVWLDDPSAETFDQTAGGLKYPLRTLAQVTWSGPAPQGSTYASFFPVMDLIGRNPRWPAMTIPGDLAQGRPTTASSVQGTDLAAANATGPYGSGRWSSQFSDPQWIQVDLGSVQTVTRVVLAWEAAYGKQYTIDMSNDGVTWTTVSSQANGAGGTETLTGFVGTGRYIRMNGVTRGTQYGYSLYEFEVFNDHSLADNHPTTASSVQPNTGYAPNLATDGSSSTRWSSDFSDPQWIQIDLGSVQAVNRVVLGWEAAYGKRYTIDMSNDGVAWTTVYTQDDGGGGTESLTGFVGTGRYIRMNGIARGTQYGYSLYEFEVFDDDNLAYSRPTTASSVQPSTSDTASLATDGSASTRWSSDFSDPQWIQADLGSVQSVGRVVLAWEAAYGKAYQLQMSNDGTTWATVYVQSDGAGGTETVTGPIGTGRYIRMLGTARGTPWGYSLWSFQVYQS</sequence>
<dbReference type="InterPro" id="IPR029018">
    <property type="entry name" value="Hex-like_dom2"/>
</dbReference>
<evidence type="ECO:0000256" key="2">
    <source>
        <dbReference type="ARBA" id="ARBA00022801"/>
    </source>
</evidence>